<dbReference type="EMBL" id="JAUYZG010000011">
    <property type="protein sequence ID" value="KAK2894664.1"/>
    <property type="molecule type" value="Genomic_DNA"/>
</dbReference>
<organism evidence="2 3">
    <name type="scientific">Cirrhinus molitorella</name>
    <name type="common">mud carp</name>
    <dbReference type="NCBI Taxonomy" id="172907"/>
    <lineage>
        <taxon>Eukaryota</taxon>
        <taxon>Metazoa</taxon>
        <taxon>Chordata</taxon>
        <taxon>Craniata</taxon>
        <taxon>Vertebrata</taxon>
        <taxon>Euteleostomi</taxon>
        <taxon>Actinopterygii</taxon>
        <taxon>Neopterygii</taxon>
        <taxon>Teleostei</taxon>
        <taxon>Ostariophysi</taxon>
        <taxon>Cypriniformes</taxon>
        <taxon>Cyprinidae</taxon>
        <taxon>Labeoninae</taxon>
        <taxon>Labeonini</taxon>
        <taxon>Cirrhinus</taxon>
    </lineage>
</organism>
<gene>
    <name evidence="2" type="ORF">Q8A67_011893</name>
</gene>
<dbReference type="Proteomes" id="UP001187343">
    <property type="component" value="Unassembled WGS sequence"/>
</dbReference>
<evidence type="ECO:0000313" key="3">
    <source>
        <dbReference type="Proteomes" id="UP001187343"/>
    </source>
</evidence>
<dbReference type="AlphaFoldDB" id="A0AA88TMC3"/>
<evidence type="ECO:0000256" key="1">
    <source>
        <dbReference type="SAM" id="MobiDB-lite"/>
    </source>
</evidence>
<comment type="caution">
    <text evidence="2">The sequence shown here is derived from an EMBL/GenBank/DDBJ whole genome shotgun (WGS) entry which is preliminary data.</text>
</comment>
<evidence type="ECO:0000313" key="2">
    <source>
        <dbReference type="EMBL" id="KAK2894664.1"/>
    </source>
</evidence>
<sequence>MGFVDHKTLDRSCEVSITSQSNGGPVLLHFTSWEVLIGPFLGQHHTELLYAAVSEIFIRNLEPFTRICARTDEVEGTLKCSRAVSPNLRSCSPPLPRVPVCTRHQHGCLGPGLCGAPCGIRALPRRDPTLTSSCWDTATFPAKPGFIMCVCAAAPPAVGSGGGGKTRVRTKKKGERG</sequence>
<accession>A0AA88TMC3</accession>
<feature type="compositionally biased region" description="Basic residues" evidence="1">
    <location>
        <begin position="166"/>
        <end position="177"/>
    </location>
</feature>
<name>A0AA88TMC3_9TELE</name>
<feature type="region of interest" description="Disordered" evidence="1">
    <location>
        <begin position="158"/>
        <end position="177"/>
    </location>
</feature>
<keyword evidence="3" id="KW-1185">Reference proteome</keyword>
<protein>
    <submittedName>
        <fullName evidence="2">Uncharacterized protein</fullName>
    </submittedName>
</protein>
<proteinExistence type="predicted"/>
<reference evidence="2" key="1">
    <citation type="submission" date="2023-08" db="EMBL/GenBank/DDBJ databases">
        <title>Chromosome-level Genome Assembly of mud carp (Cirrhinus molitorella).</title>
        <authorList>
            <person name="Liu H."/>
        </authorList>
    </citation>
    <scope>NUCLEOTIDE SEQUENCE</scope>
    <source>
        <strain evidence="2">Prfri</strain>
        <tissue evidence="2">Muscle</tissue>
    </source>
</reference>